<dbReference type="Proteomes" id="UP000292445">
    <property type="component" value="Unassembled WGS sequence"/>
</dbReference>
<dbReference type="Pfam" id="PF13609">
    <property type="entry name" value="Porin_4"/>
    <property type="match status" value="1"/>
</dbReference>
<dbReference type="AlphaFoldDB" id="A0A4Q7NFN0"/>
<evidence type="ECO:0000256" key="8">
    <source>
        <dbReference type="ARBA" id="ARBA00023114"/>
    </source>
</evidence>
<gene>
    <name evidence="13" type="ORF">EV675_4457</name>
</gene>
<evidence type="ECO:0000256" key="6">
    <source>
        <dbReference type="ARBA" id="ARBA00022729"/>
    </source>
</evidence>
<dbReference type="InterPro" id="IPR023614">
    <property type="entry name" value="Porin_dom_sf"/>
</dbReference>
<dbReference type="SUPFAM" id="SSF56935">
    <property type="entry name" value="Porins"/>
    <property type="match status" value="1"/>
</dbReference>
<organism evidence="13 14">
    <name type="scientific">Pigmentiphaga kullae</name>
    <dbReference type="NCBI Taxonomy" id="151784"/>
    <lineage>
        <taxon>Bacteria</taxon>
        <taxon>Pseudomonadati</taxon>
        <taxon>Pseudomonadota</taxon>
        <taxon>Betaproteobacteria</taxon>
        <taxon>Burkholderiales</taxon>
        <taxon>Alcaligenaceae</taxon>
        <taxon>Pigmentiphaga</taxon>
    </lineage>
</organism>
<evidence type="ECO:0000256" key="9">
    <source>
        <dbReference type="ARBA" id="ARBA00023136"/>
    </source>
</evidence>
<accession>A0A4Q7NFN0</accession>
<feature type="signal peptide" evidence="11">
    <location>
        <begin position="1"/>
        <end position="26"/>
    </location>
</feature>
<comment type="caution">
    <text evidence="13">The sequence shown here is derived from an EMBL/GenBank/DDBJ whole genome shotgun (WGS) entry which is preliminary data.</text>
</comment>
<dbReference type="PRINTS" id="PR00182">
    <property type="entry name" value="ECOLNEIPORIN"/>
</dbReference>
<proteinExistence type="predicted"/>
<evidence type="ECO:0000256" key="3">
    <source>
        <dbReference type="ARBA" id="ARBA00022448"/>
    </source>
</evidence>
<dbReference type="Gene3D" id="2.40.160.10">
    <property type="entry name" value="Porin"/>
    <property type="match status" value="1"/>
</dbReference>
<dbReference type="GO" id="GO:0009279">
    <property type="term" value="C:cell outer membrane"/>
    <property type="evidence" value="ECO:0007669"/>
    <property type="project" value="UniProtKB-SubCell"/>
</dbReference>
<keyword evidence="10" id="KW-0998">Cell outer membrane</keyword>
<evidence type="ECO:0000313" key="14">
    <source>
        <dbReference type="Proteomes" id="UP000292445"/>
    </source>
</evidence>
<dbReference type="RefSeq" id="WP_130359886.1">
    <property type="nucleotide sequence ID" value="NZ_SGXC01000002.1"/>
</dbReference>
<evidence type="ECO:0000256" key="7">
    <source>
        <dbReference type="ARBA" id="ARBA00023065"/>
    </source>
</evidence>
<evidence type="ECO:0000259" key="12">
    <source>
        <dbReference type="Pfam" id="PF13609"/>
    </source>
</evidence>
<dbReference type="GO" id="GO:0015288">
    <property type="term" value="F:porin activity"/>
    <property type="evidence" value="ECO:0007669"/>
    <property type="project" value="UniProtKB-KW"/>
</dbReference>
<dbReference type="GO" id="GO:0034220">
    <property type="term" value="P:monoatomic ion transmembrane transport"/>
    <property type="evidence" value="ECO:0007669"/>
    <property type="project" value="InterPro"/>
</dbReference>
<comment type="subcellular location">
    <subcellularLocation>
        <location evidence="1">Cell outer membrane</location>
        <topology evidence="1">Multi-pass membrane protein</topology>
    </subcellularLocation>
</comment>
<evidence type="ECO:0000256" key="2">
    <source>
        <dbReference type="ARBA" id="ARBA00011233"/>
    </source>
</evidence>
<evidence type="ECO:0000256" key="10">
    <source>
        <dbReference type="ARBA" id="ARBA00023237"/>
    </source>
</evidence>
<dbReference type="CDD" id="cd00342">
    <property type="entry name" value="gram_neg_porins"/>
    <property type="match status" value="1"/>
</dbReference>
<evidence type="ECO:0000256" key="5">
    <source>
        <dbReference type="ARBA" id="ARBA00022692"/>
    </source>
</evidence>
<dbReference type="GO" id="GO:0046930">
    <property type="term" value="C:pore complex"/>
    <property type="evidence" value="ECO:0007669"/>
    <property type="project" value="UniProtKB-KW"/>
</dbReference>
<keyword evidence="6 11" id="KW-0732">Signal</keyword>
<keyword evidence="3" id="KW-0813">Transport</keyword>
<dbReference type="EMBL" id="SGXC01000002">
    <property type="protein sequence ID" value="RZS81829.1"/>
    <property type="molecule type" value="Genomic_DNA"/>
</dbReference>
<sequence length="354" mass="37326">MFKVGHTTMKRYAFACLLAGAGSAHAQTTGVTLYGIADMGFVHESGAADGSRNKLTSGMMSGSRLGFRGQENLGSGLSAFFALEAGILMDTGMSGQGGTLFGRQALVGLGTPYGRLTLGRQYTTLAVAQAELDPFSTGMAGTSANLISAGGRGGSNRFDNAVKYNSPSLHGLELEASYAPGETTNGGQNDQYGAALGYVRGPLRGKIAYANAKDANGPGKDAKETFLGIRYDFGPVIGYLNYVVSRGAIVPGTPNYKSQDILVGAVVPIGQGRLILSYINKNDRSADNFDAQQYAIGYVYSLSRRTSLYTSYAYIDNKASNTSPTGFYRVWNANDIGNMTAGNRAFSVGINHQF</sequence>
<feature type="chain" id="PRO_5020797962" evidence="11">
    <location>
        <begin position="27"/>
        <end position="354"/>
    </location>
</feature>
<evidence type="ECO:0000313" key="13">
    <source>
        <dbReference type="EMBL" id="RZS81829.1"/>
    </source>
</evidence>
<keyword evidence="9" id="KW-0472">Membrane</keyword>
<dbReference type="InterPro" id="IPR033900">
    <property type="entry name" value="Gram_neg_porin_domain"/>
</dbReference>
<name>A0A4Q7NFN0_9BURK</name>
<dbReference type="InterPro" id="IPR002299">
    <property type="entry name" value="Porin_Neis"/>
</dbReference>
<protein>
    <submittedName>
        <fullName evidence="13">Putative porin</fullName>
    </submittedName>
</protein>
<dbReference type="OrthoDB" id="6975458at2"/>
<comment type="subunit">
    <text evidence="2">Homotrimer.</text>
</comment>
<dbReference type="PANTHER" id="PTHR34501">
    <property type="entry name" value="PROTEIN YDDL-RELATED"/>
    <property type="match status" value="1"/>
</dbReference>
<feature type="domain" description="Porin" evidence="12">
    <location>
        <begin position="13"/>
        <end position="319"/>
    </location>
</feature>
<dbReference type="InterPro" id="IPR001702">
    <property type="entry name" value="Porin_Gram-ve"/>
</dbReference>
<evidence type="ECO:0000256" key="11">
    <source>
        <dbReference type="SAM" id="SignalP"/>
    </source>
</evidence>
<evidence type="ECO:0000256" key="4">
    <source>
        <dbReference type="ARBA" id="ARBA00022452"/>
    </source>
</evidence>
<dbReference type="InterPro" id="IPR050298">
    <property type="entry name" value="Gram-neg_bact_OMP"/>
</dbReference>
<dbReference type="PRINTS" id="PR00184">
    <property type="entry name" value="NEISSPPORIN"/>
</dbReference>
<evidence type="ECO:0000256" key="1">
    <source>
        <dbReference type="ARBA" id="ARBA00004571"/>
    </source>
</evidence>
<keyword evidence="7" id="KW-0406">Ion transport</keyword>
<keyword evidence="14" id="KW-1185">Reference proteome</keyword>
<dbReference type="PANTHER" id="PTHR34501:SF9">
    <property type="entry name" value="MAJOR OUTER MEMBRANE PROTEIN P.IA"/>
    <property type="match status" value="1"/>
</dbReference>
<keyword evidence="5" id="KW-0812">Transmembrane</keyword>
<keyword evidence="8" id="KW-0626">Porin</keyword>
<reference evidence="13 14" key="1">
    <citation type="submission" date="2019-02" db="EMBL/GenBank/DDBJ databases">
        <title>Genomic Encyclopedia of Type Strains, Phase IV (KMG-IV): sequencing the most valuable type-strain genomes for metagenomic binning, comparative biology and taxonomic classification.</title>
        <authorList>
            <person name="Goeker M."/>
        </authorList>
    </citation>
    <scope>NUCLEOTIDE SEQUENCE [LARGE SCALE GENOMIC DNA]</scope>
    <source>
        <strain evidence="13 14">K24</strain>
    </source>
</reference>
<keyword evidence="4" id="KW-1134">Transmembrane beta strand</keyword>